<feature type="signal peptide" evidence="3">
    <location>
        <begin position="1"/>
        <end position="26"/>
    </location>
</feature>
<dbReference type="AlphaFoldDB" id="A0A518J0H7"/>
<dbReference type="Proteomes" id="UP000316770">
    <property type="component" value="Chromosome"/>
</dbReference>
<proteinExistence type="inferred from homology"/>
<sequence precursor="true">MKSFWNITACCALVALSILSASPAPACTGITLSPKDGSVIFARTLEFATDLKSNVIVVPRGKEYVGTAPGNQPGLRWTTKYGTIGANAVDLPYIIDGINEKGLHVGLFYFPGFAKYQTVEKQDFDKSLAPWEFGTYLLGTCANADEAVAAAGKVLVGDAVQKEMGIVPPAHFIVSDAAGNCFVLEHVDGELKVHQNPFGVITNSPAFDWHVTNLSNYMTLSPENKPNIDLAGKQIGSLGQGSGMLGLPGDFTPPSRFVRAVAYSQTALQSADAKSGVLQAFHILNAFDIPVGAAAGIEGGHRVFDRTLWTSVADLKNVRFYFRTLENSQIRMVDITKVDLDAAEVQSISMGGEEQIEDLSATAK</sequence>
<organism evidence="5 6">
    <name type="scientific">Rosistilla oblonga</name>
    <dbReference type="NCBI Taxonomy" id="2527990"/>
    <lineage>
        <taxon>Bacteria</taxon>
        <taxon>Pseudomonadati</taxon>
        <taxon>Planctomycetota</taxon>
        <taxon>Planctomycetia</taxon>
        <taxon>Pirellulales</taxon>
        <taxon>Pirellulaceae</taxon>
        <taxon>Rosistilla</taxon>
    </lineage>
</organism>
<keyword evidence="6" id="KW-1185">Reference proteome</keyword>
<dbReference type="PANTHER" id="PTHR35527">
    <property type="entry name" value="CHOLOYLGLYCINE HYDROLASE"/>
    <property type="match status" value="1"/>
</dbReference>
<evidence type="ECO:0000256" key="2">
    <source>
        <dbReference type="ARBA" id="ARBA00022801"/>
    </source>
</evidence>
<name>A0A518J0H7_9BACT</name>
<dbReference type="SUPFAM" id="SSF56235">
    <property type="entry name" value="N-terminal nucleophile aminohydrolases (Ntn hydrolases)"/>
    <property type="match status" value="1"/>
</dbReference>
<protein>
    <submittedName>
        <fullName evidence="5">Choloylglycine hydrolase</fullName>
        <ecNumber evidence="5">3.5.1.24</ecNumber>
    </submittedName>
</protein>
<dbReference type="Gene3D" id="3.60.60.10">
    <property type="entry name" value="Penicillin V Acylase, Chain A"/>
    <property type="match status" value="1"/>
</dbReference>
<dbReference type="GO" id="GO:0045302">
    <property type="term" value="F:choloylglycine hydrolase activity"/>
    <property type="evidence" value="ECO:0007669"/>
    <property type="project" value="UniProtKB-EC"/>
</dbReference>
<dbReference type="CDD" id="cd00542">
    <property type="entry name" value="Ntn_PVA"/>
    <property type="match status" value="1"/>
</dbReference>
<evidence type="ECO:0000256" key="3">
    <source>
        <dbReference type="SAM" id="SignalP"/>
    </source>
</evidence>
<feature type="chain" id="PRO_5021953146" evidence="3">
    <location>
        <begin position="27"/>
        <end position="364"/>
    </location>
</feature>
<dbReference type="InterPro" id="IPR029132">
    <property type="entry name" value="CBAH/NAAA_C"/>
</dbReference>
<keyword evidence="2 5" id="KW-0378">Hydrolase</keyword>
<dbReference type="Pfam" id="PF02275">
    <property type="entry name" value="CBAH"/>
    <property type="match status" value="1"/>
</dbReference>
<evidence type="ECO:0000259" key="4">
    <source>
        <dbReference type="Pfam" id="PF02275"/>
    </source>
</evidence>
<reference evidence="5 6" key="1">
    <citation type="submission" date="2019-02" db="EMBL/GenBank/DDBJ databases">
        <title>Deep-cultivation of Planctomycetes and their phenomic and genomic characterization uncovers novel biology.</title>
        <authorList>
            <person name="Wiegand S."/>
            <person name="Jogler M."/>
            <person name="Boedeker C."/>
            <person name="Pinto D."/>
            <person name="Vollmers J."/>
            <person name="Rivas-Marin E."/>
            <person name="Kohn T."/>
            <person name="Peeters S.H."/>
            <person name="Heuer A."/>
            <person name="Rast P."/>
            <person name="Oberbeckmann S."/>
            <person name="Bunk B."/>
            <person name="Jeske O."/>
            <person name="Meyerdierks A."/>
            <person name="Storesund J.E."/>
            <person name="Kallscheuer N."/>
            <person name="Luecker S."/>
            <person name="Lage O.M."/>
            <person name="Pohl T."/>
            <person name="Merkel B.J."/>
            <person name="Hornburger P."/>
            <person name="Mueller R.-W."/>
            <person name="Bruemmer F."/>
            <person name="Labrenz M."/>
            <person name="Spormann A.M."/>
            <person name="Op den Camp H."/>
            <person name="Overmann J."/>
            <person name="Amann R."/>
            <person name="Jetten M.S.M."/>
            <person name="Mascher T."/>
            <person name="Medema M.H."/>
            <person name="Devos D.P."/>
            <person name="Kaster A.-K."/>
            <person name="Ovreas L."/>
            <person name="Rohde M."/>
            <person name="Galperin M.Y."/>
            <person name="Jogler C."/>
        </authorList>
    </citation>
    <scope>NUCLEOTIDE SEQUENCE [LARGE SCALE GENOMIC DNA]</scope>
    <source>
        <strain evidence="5 6">Mal33</strain>
    </source>
</reference>
<dbReference type="EC" id="3.5.1.24" evidence="5"/>
<evidence type="ECO:0000313" key="6">
    <source>
        <dbReference type="Proteomes" id="UP000316770"/>
    </source>
</evidence>
<dbReference type="RefSeq" id="WP_145289609.1">
    <property type="nucleotide sequence ID" value="NZ_CP036318.1"/>
</dbReference>
<comment type="similarity">
    <text evidence="1">Belongs to the peptidase C59 family.</text>
</comment>
<gene>
    <name evidence="5" type="primary">cbh</name>
    <name evidence="5" type="ORF">Mal33_48690</name>
</gene>
<dbReference type="InterPro" id="IPR052193">
    <property type="entry name" value="Peptidase_C59"/>
</dbReference>
<evidence type="ECO:0000256" key="1">
    <source>
        <dbReference type="ARBA" id="ARBA00006625"/>
    </source>
</evidence>
<feature type="domain" description="Choloylglycine hydrolase/NAAA C-terminal" evidence="4">
    <location>
        <begin position="27"/>
        <end position="345"/>
    </location>
</feature>
<evidence type="ECO:0000313" key="5">
    <source>
        <dbReference type="EMBL" id="QDV58844.1"/>
    </source>
</evidence>
<dbReference type="InterPro" id="IPR029055">
    <property type="entry name" value="Ntn_hydrolases_N"/>
</dbReference>
<accession>A0A518J0H7</accession>
<dbReference type="EMBL" id="CP036318">
    <property type="protein sequence ID" value="QDV58844.1"/>
    <property type="molecule type" value="Genomic_DNA"/>
</dbReference>
<dbReference type="PANTHER" id="PTHR35527:SF2">
    <property type="entry name" value="HYDROLASE"/>
    <property type="match status" value="1"/>
</dbReference>
<keyword evidence="3" id="KW-0732">Signal</keyword>